<dbReference type="GO" id="GO:0005634">
    <property type="term" value="C:nucleus"/>
    <property type="evidence" value="ECO:0007669"/>
    <property type="project" value="UniProtKB-SubCell"/>
</dbReference>
<protein>
    <recommendedName>
        <fullName evidence="4">RRM domain-containing protein</fullName>
    </recommendedName>
</protein>
<evidence type="ECO:0008006" key="4">
    <source>
        <dbReference type="Google" id="ProtNLM"/>
    </source>
</evidence>
<dbReference type="GO" id="GO:0003676">
    <property type="term" value="F:nucleic acid binding"/>
    <property type="evidence" value="ECO:0007669"/>
    <property type="project" value="InterPro"/>
</dbReference>
<dbReference type="STRING" id="77586.A0A0D9W608"/>
<dbReference type="HOGENOM" id="CLU_659520_0_0_1"/>
<dbReference type="InterPro" id="IPR034772">
    <property type="entry name" value="CPSF6/7"/>
</dbReference>
<organism evidence="2 3">
    <name type="scientific">Leersia perrieri</name>
    <dbReference type="NCBI Taxonomy" id="77586"/>
    <lineage>
        <taxon>Eukaryota</taxon>
        <taxon>Viridiplantae</taxon>
        <taxon>Streptophyta</taxon>
        <taxon>Embryophyta</taxon>
        <taxon>Tracheophyta</taxon>
        <taxon>Spermatophyta</taxon>
        <taxon>Magnoliopsida</taxon>
        <taxon>Liliopsida</taxon>
        <taxon>Poales</taxon>
        <taxon>Poaceae</taxon>
        <taxon>BOP clade</taxon>
        <taxon>Oryzoideae</taxon>
        <taxon>Oryzeae</taxon>
        <taxon>Oryzinae</taxon>
        <taxon>Leersia</taxon>
    </lineage>
</organism>
<dbReference type="InterPro" id="IPR035979">
    <property type="entry name" value="RBD_domain_sf"/>
</dbReference>
<dbReference type="EnsemblPlants" id="LPERR04G12190.1">
    <property type="protein sequence ID" value="LPERR04G12190.1"/>
    <property type="gene ID" value="LPERR04G12190"/>
</dbReference>
<evidence type="ECO:0000313" key="2">
    <source>
        <dbReference type="EnsemblPlants" id="LPERR04G12190.1"/>
    </source>
</evidence>
<dbReference type="PANTHER" id="PTHR23204">
    <property type="entry name" value="CLEAVAGE AND POLYADENYLATION SPECIFIC FACTOR"/>
    <property type="match status" value="1"/>
</dbReference>
<reference evidence="2 3" key="1">
    <citation type="submission" date="2012-08" db="EMBL/GenBank/DDBJ databases">
        <title>Oryza genome evolution.</title>
        <authorList>
            <person name="Wing R.A."/>
        </authorList>
    </citation>
    <scope>NUCLEOTIDE SEQUENCE</scope>
</reference>
<feature type="region of interest" description="Disordered" evidence="1">
    <location>
        <begin position="1"/>
        <end position="116"/>
    </location>
</feature>
<dbReference type="GO" id="GO:0006397">
    <property type="term" value="P:mRNA processing"/>
    <property type="evidence" value="ECO:0007669"/>
    <property type="project" value="UniProtKB-KW"/>
</dbReference>
<dbReference type="InterPro" id="IPR012677">
    <property type="entry name" value="Nucleotide-bd_a/b_plait_sf"/>
</dbReference>
<name>A0A0D9W608_9ORYZ</name>
<feature type="region of interest" description="Disordered" evidence="1">
    <location>
        <begin position="329"/>
        <end position="480"/>
    </location>
</feature>
<dbReference type="Gramene" id="LPERR04G12190.1">
    <property type="protein sequence ID" value="LPERR04G12190.1"/>
    <property type="gene ID" value="LPERR04G12190"/>
</dbReference>
<dbReference type="AlphaFoldDB" id="A0A0D9W608"/>
<accession>A0A0D9W608</accession>
<keyword evidence="3" id="KW-1185">Reference proteome</keyword>
<evidence type="ECO:0000313" key="3">
    <source>
        <dbReference type="Proteomes" id="UP000032180"/>
    </source>
</evidence>
<feature type="compositionally biased region" description="Basic and acidic residues" evidence="1">
    <location>
        <begin position="365"/>
        <end position="458"/>
    </location>
</feature>
<feature type="region of interest" description="Disordered" evidence="1">
    <location>
        <begin position="201"/>
        <end position="253"/>
    </location>
</feature>
<sequence>MDDAGGSKPAADDAAFPPSEAIAAVQDTHAPSPTTTDDDFDDLYGDVNIFLPLAPLSLSPKSPPKTPSPGRSAPSPRRSPLPEPQPEQEPQPPKPTPPLPAPKPTPPRPPRSPPTTAVFIGELQYWTTDAQLEEALAPHGALRGLHFYTDKHSGKSLGYCRADFLRPDALDGRDFNGRSCVASLSCLPALLRLTGEDRDPYAVHDTPSGATRGRGGRGRGGHGSNSTAAGNAGWGNVGNPLGDHPAVSPLPRPVSSRLPQLPFGGMMGGGAVAGYGGGFVPMGQYNAGVATGMMPAAIAPHMNPAFMAAGGMAPMGGQGVWYNQQMGGNMWGGGQQEPWNFGGHAMPPRQQKQQQKLPAPQQFNRNEDHGKVRGAGRRERPPGGRNDQEGDIGNERGYQDRRQYGRDGFDQSRKHDRDERERYRPRVLEERDQWDERDRYGGDRWRYQEYPDRVLDRRGRTRSRSPSRDGDEDDHLRRRR</sequence>
<dbReference type="SUPFAM" id="SSF54928">
    <property type="entry name" value="RNA-binding domain, RBD"/>
    <property type="match status" value="1"/>
</dbReference>
<feature type="compositionally biased region" description="Low complexity" evidence="1">
    <location>
        <begin position="347"/>
        <end position="362"/>
    </location>
</feature>
<reference evidence="3" key="2">
    <citation type="submission" date="2013-12" db="EMBL/GenBank/DDBJ databases">
        <authorList>
            <person name="Yu Y."/>
            <person name="Lee S."/>
            <person name="de Baynast K."/>
            <person name="Wissotski M."/>
            <person name="Liu L."/>
            <person name="Talag J."/>
            <person name="Goicoechea J."/>
            <person name="Angelova A."/>
            <person name="Jetty R."/>
            <person name="Kudrna D."/>
            <person name="Golser W."/>
            <person name="Rivera L."/>
            <person name="Zhang J."/>
            <person name="Wing R."/>
        </authorList>
    </citation>
    <scope>NUCLEOTIDE SEQUENCE</scope>
</reference>
<reference evidence="2" key="3">
    <citation type="submission" date="2015-04" db="UniProtKB">
        <authorList>
            <consortium name="EnsemblPlants"/>
        </authorList>
    </citation>
    <scope>IDENTIFICATION</scope>
</reference>
<feature type="compositionally biased region" description="Low complexity" evidence="1">
    <location>
        <begin position="51"/>
        <end position="60"/>
    </location>
</feature>
<dbReference type="Gene3D" id="3.30.70.330">
    <property type="match status" value="1"/>
</dbReference>
<proteinExistence type="predicted"/>
<evidence type="ECO:0000256" key="1">
    <source>
        <dbReference type="SAM" id="MobiDB-lite"/>
    </source>
</evidence>
<dbReference type="eggNOG" id="KOG0118">
    <property type="taxonomic scope" value="Eukaryota"/>
</dbReference>
<dbReference type="Proteomes" id="UP000032180">
    <property type="component" value="Chromosome 4"/>
</dbReference>
<feature type="compositionally biased region" description="Pro residues" evidence="1">
    <location>
        <begin position="77"/>
        <end position="113"/>
    </location>
</feature>